<reference evidence="7 8" key="1">
    <citation type="submission" date="2017-12" db="EMBL/GenBank/DDBJ databases">
        <title>Hemimetabolous genomes reveal molecular basis of termite eusociality.</title>
        <authorList>
            <person name="Harrison M.C."/>
            <person name="Jongepier E."/>
            <person name="Robertson H.M."/>
            <person name="Arning N."/>
            <person name="Bitard-Feildel T."/>
            <person name="Chao H."/>
            <person name="Childers C.P."/>
            <person name="Dinh H."/>
            <person name="Doddapaneni H."/>
            <person name="Dugan S."/>
            <person name="Gowin J."/>
            <person name="Greiner C."/>
            <person name="Han Y."/>
            <person name="Hu H."/>
            <person name="Hughes D.S.T."/>
            <person name="Huylmans A.-K."/>
            <person name="Kemena C."/>
            <person name="Kremer L.P.M."/>
            <person name="Lee S.L."/>
            <person name="Lopez-Ezquerra A."/>
            <person name="Mallet L."/>
            <person name="Monroy-Kuhn J.M."/>
            <person name="Moser A."/>
            <person name="Murali S.C."/>
            <person name="Muzny D.M."/>
            <person name="Otani S."/>
            <person name="Piulachs M.-D."/>
            <person name="Poelchau M."/>
            <person name="Qu J."/>
            <person name="Schaub F."/>
            <person name="Wada-Katsumata A."/>
            <person name="Worley K.C."/>
            <person name="Xie Q."/>
            <person name="Ylla G."/>
            <person name="Poulsen M."/>
            <person name="Gibbs R.A."/>
            <person name="Schal C."/>
            <person name="Richards S."/>
            <person name="Belles X."/>
            <person name="Korb J."/>
            <person name="Bornberg-Bauer E."/>
        </authorList>
    </citation>
    <scope>NUCLEOTIDE SEQUENCE [LARGE SCALE GENOMIC DNA]</scope>
    <source>
        <tissue evidence="7">Whole body</tissue>
    </source>
</reference>
<dbReference type="GO" id="GO:0055085">
    <property type="term" value="P:transmembrane transport"/>
    <property type="evidence" value="ECO:0007669"/>
    <property type="project" value="InterPro"/>
</dbReference>
<comment type="caution">
    <text evidence="7">The sequence shown here is derived from an EMBL/GenBank/DDBJ whole genome shotgun (WGS) entry which is preliminary data.</text>
</comment>
<feature type="transmembrane region" description="Helical" evidence="5">
    <location>
        <begin position="386"/>
        <end position="406"/>
    </location>
</feature>
<dbReference type="Gene3D" id="3.30.750.24">
    <property type="entry name" value="STAS domain"/>
    <property type="match status" value="1"/>
</dbReference>
<feature type="transmembrane region" description="Helical" evidence="5">
    <location>
        <begin position="314"/>
        <end position="332"/>
    </location>
</feature>
<dbReference type="PANTHER" id="PTHR11814">
    <property type="entry name" value="SULFATE TRANSPORTER"/>
    <property type="match status" value="1"/>
</dbReference>
<dbReference type="STRING" id="105785.A0A2J7PKW2"/>
<evidence type="ECO:0000256" key="5">
    <source>
        <dbReference type="SAM" id="Phobius"/>
    </source>
</evidence>
<organism evidence="7 8">
    <name type="scientific">Cryptotermes secundus</name>
    <dbReference type="NCBI Taxonomy" id="105785"/>
    <lineage>
        <taxon>Eukaryota</taxon>
        <taxon>Metazoa</taxon>
        <taxon>Ecdysozoa</taxon>
        <taxon>Arthropoda</taxon>
        <taxon>Hexapoda</taxon>
        <taxon>Insecta</taxon>
        <taxon>Pterygota</taxon>
        <taxon>Neoptera</taxon>
        <taxon>Polyneoptera</taxon>
        <taxon>Dictyoptera</taxon>
        <taxon>Blattodea</taxon>
        <taxon>Blattoidea</taxon>
        <taxon>Termitoidae</taxon>
        <taxon>Kalotermitidae</taxon>
        <taxon>Cryptotermitinae</taxon>
        <taxon>Cryptotermes</taxon>
    </lineage>
</organism>
<dbReference type="InterPro" id="IPR001902">
    <property type="entry name" value="SLC26A/SulP_fam"/>
</dbReference>
<evidence type="ECO:0000256" key="1">
    <source>
        <dbReference type="ARBA" id="ARBA00004141"/>
    </source>
</evidence>
<dbReference type="Pfam" id="PF00916">
    <property type="entry name" value="Sulfate_transp"/>
    <property type="match status" value="1"/>
</dbReference>
<dbReference type="SUPFAM" id="SSF52091">
    <property type="entry name" value="SpoIIaa-like"/>
    <property type="match status" value="1"/>
</dbReference>
<keyword evidence="4 5" id="KW-0472">Membrane</keyword>
<dbReference type="GO" id="GO:0016020">
    <property type="term" value="C:membrane"/>
    <property type="evidence" value="ECO:0007669"/>
    <property type="project" value="UniProtKB-SubCell"/>
</dbReference>
<feature type="transmembrane region" description="Helical" evidence="5">
    <location>
        <begin position="442"/>
        <end position="475"/>
    </location>
</feature>
<dbReference type="Proteomes" id="UP000235965">
    <property type="component" value="Unassembled WGS sequence"/>
</dbReference>
<name>A0A2J7PKW2_9NEOP</name>
<evidence type="ECO:0000259" key="6">
    <source>
        <dbReference type="Pfam" id="PF00916"/>
    </source>
</evidence>
<feature type="domain" description="SLC26A/SulP transporter" evidence="6">
    <location>
        <begin position="54"/>
        <end position="447"/>
    </location>
</feature>
<dbReference type="InParanoid" id="A0A2J7PKW2"/>
<feature type="transmembrane region" description="Helical" evidence="5">
    <location>
        <begin position="247"/>
        <end position="270"/>
    </location>
</feature>
<accession>A0A2J7PKW2</accession>
<evidence type="ECO:0000256" key="4">
    <source>
        <dbReference type="ARBA" id="ARBA00023136"/>
    </source>
</evidence>
<sequence length="651" mass="71253">MNKFGSGEGKNSRKVITYLEMKNKILSTRITERVFRHINILNWLPQYSKQDGIGDFIAGITVGLTMMPQSIAYASLAGLSPQFGLYSAFFGSYLYVVFGTIKEVSIGPTAVMSLLTYEFTNGLGIEYIVLLTFLAGCVELIMGLLNLGFLIDFISTPVISGFTSAYSVIIIVSQLKSLFGLRKFKTKGFIDNISKLAVHLHETKIWDAALGIFCIIFLLILRKAKDVHLESPGDANLTTHQKKIKKCLWFISISRNTIIVLVSAVLAFLFETAGLSPFILSGQIESGLPPFHFPAFSIQENNSTITFPEMCSELGLGIIVIPVVAILANVAIAKAFATGPSFDATQEMLTLGVCNIFGSCVCSMPTCGAFTRSAVSSASGARTPMVGLYSGTLIVLALSLLTPYFYYIPRSTLAAVLISAVAFMLDWNILKILWNCNKRDLFLVVLTFVSCLGLGVEIGLLIGVVTNVIFLLYLWARPTVSIITCKTPTGGEYVMVTPDSGLMYLAVDFLCTTVTKAGINQGSGSLPLVINCTYIKGMDYTTAMALKVVYRTFQKRQQPLILFNVRTGIKSMLQTTADVKMILYADTEKEIVDLIFGEILDLERSETIPLIEKGTQEHEVTIEIETGCIDDLIQDTLASNESSLNECGRDK</sequence>
<dbReference type="AlphaFoldDB" id="A0A2J7PKW2"/>
<keyword evidence="2 5" id="KW-0812">Transmembrane</keyword>
<proteinExistence type="predicted"/>
<dbReference type="InterPro" id="IPR011547">
    <property type="entry name" value="SLC26A/SulP_dom"/>
</dbReference>
<protein>
    <submittedName>
        <fullName evidence="7">Sodium-independent sulfate anion transporter</fullName>
    </submittedName>
</protein>
<evidence type="ECO:0000313" key="8">
    <source>
        <dbReference type="Proteomes" id="UP000235965"/>
    </source>
</evidence>
<keyword evidence="3 5" id="KW-1133">Transmembrane helix</keyword>
<comment type="subcellular location">
    <subcellularLocation>
        <location evidence="1">Membrane</location>
        <topology evidence="1">Multi-pass membrane protein</topology>
    </subcellularLocation>
</comment>
<feature type="transmembrane region" description="Helical" evidence="5">
    <location>
        <begin position="412"/>
        <end position="430"/>
    </location>
</feature>
<feature type="transmembrane region" description="Helical" evidence="5">
    <location>
        <begin position="56"/>
        <end position="76"/>
    </location>
</feature>
<feature type="transmembrane region" description="Helical" evidence="5">
    <location>
        <begin position="121"/>
        <end position="142"/>
    </location>
</feature>
<gene>
    <name evidence="7" type="ORF">B7P43_G03162</name>
</gene>
<evidence type="ECO:0000256" key="3">
    <source>
        <dbReference type="ARBA" id="ARBA00022989"/>
    </source>
</evidence>
<dbReference type="OrthoDB" id="288203at2759"/>
<feature type="transmembrane region" description="Helical" evidence="5">
    <location>
        <begin position="149"/>
        <end position="172"/>
    </location>
</feature>
<dbReference type="EMBL" id="NEVH01024531">
    <property type="protein sequence ID" value="PNF16976.1"/>
    <property type="molecule type" value="Genomic_DNA"/>
</dbReference>
<keyword evidence="8" id="KW-1185">Reference proteome</keyword>
<dbReference type="InterPro" id="IPR036513">
    <property type="entry name" value="STAS_dom_sf"/>
</dbReference>
<evidence type="ECO:0000313" key="7">
    <source>
        <dbReference type="EMBL" id="PNF16976.1"/>
    </source>
</evidence>
<evidence type="ECO:0000256" key="2">
    <source>
        <dbReference type="ARBA" id="ARBA00022692"/>
    </source>
</evidence>